<keyword evidence="2" id="KW-1185">Reference proteome</keyword>
<protein>
    <submittedName>
        <fullName evidence="1">Uncharacterized protein</fullName>
    </submittedName>
</protein>
<sequence>MGGTIMAIRIPGNFLPDFGDSPPPLFRGKREREVFRELRFKRGEKEVSAKGRSIRFRSGQMQGFRRWRNYFWDGTMT</sequence>
<dbReference type="Proteomes" id="UP001054945">
    <property type="component" value="Unassembled WGS sequence"/>
</dbReference>
<evidence type="ECO:0000313" key="2">
    <source>
        <dbReference type="Proteomes" id="UP001054945"/>
    </source>
</evidence>
<evidence type="ECO:0000313" key="1">
    <source>
        <dbReference type="EMBL" id="GIY00960.1"/>
    </source>
</evidence>
<comment type="caution">
    <text evidence="1">The sequence shown here is derived from an EMBL/GenBank/DDBJ whole genome shotgun (WGS) entry which is preliminary data.</text>
</comment>
<organism evidence="1 2">
    <name type="scientific">Caerostris extrusa</name>
    <name type="common">Bark spider</name>
    <name type="synonym">Caerostris bankana</name>
    <dbReference type="NCBI Taxonomy" id="172846"/>
    <lineage>
        <taxon>Eukaryota</taxon>
        <taxon>Metazoa</taxon>
        <taxon>Ecdysozoa</taxon>
        <taxon>Arthropoda</taxon>
        <taxon>Chelicerata</taxon>
        <taxon>Arachnida</taxon>
        <taxon>Araneae</taxon>
        <taxon>Araneomorphae</taxon>
        <taxon>Entelegynae</taxon>
        <taxon>Araneoidea</taxon>
        <taxon>Araneidae</taxon>
        <taxon>Caerostris</taxon>
    </lineage>
</organism>
<accession>A0AAV4PV20</accession>
<reference evidence="1 2" key="1">
    <citation type="submission" date="2021-06" db="EMBL/GenBank/DDBJ databases">
        <title>Caerostris extrusa draft genome.</title>
        <authorList>
            <person name="Kono N."/>
            <person name="Arakawa K."/>
        </authorList>
    </citation>
    <scope>NUCLEOTIDE SEQUENCE [LARGE SCALE GENOMIC DNA]</scope>
</reference>
<name>A0AAV4PV20_CAEEX</name>
<proteinExistence type="predicted"/>
<gene>
    <name evidence="1" type="ORF">CEXT_606011</name>
</gene>
<dbReference type="EMBL" id="BPLR01005242">
    <property type="protein sequence ID" value="GIY00960.1"/>
    <property type="molecule type" value="Genomic_DNA"/>
</dbReference>
<dbReference type="AlphaFoldDB" id="A0AAV4PV20"/>